<feature type="region of interest" description="Disordered" evidence="1">
    <location>
        <begin position="1"/>
        <end position="46"/>
    </location>
</feature>
<organism evidence="3 4">
    <name type="scientific">Stereocaulon virgatum</name>
    <dbReference type="NCBI Taxonomy" id="373712"/>
    <lineage>
        <taxon>Eukaryota</taxon>
        <taxon>Fungi</taxon>
        <taxon>Dikarya</taxon>
        <taxon>Ascomycota</taxon>
        <taxon>Pezizomycotina</taxon>
        <taxon>Lecanoromycetes</taxon>
        <taxon>OSLEUM clade</taxon>
        <taxon>Lecanoromycetidae</taxon>
        <taxon>Lecanorales</taxon>
        <taxon>Lecanorineae</taxon>
        <taxon>Stereocaulaceae</taxon>
        <taxon>Stereocaulon</taxon>
    </lineage>
</organism>
<feature type="compositionally biased region" description="Polar residues" evidence="1">
    <location>
        <begin position="817"/>
        <end position="826"/>
    </location>
</feature>
<feature type="compositionally biased region" description="Polar residues" evidence="1">
    <location>
        <begin position="610"/>
        <end position="619"/>
    </location>
</feature>
<feature type="compositionally biased region" description="Pro residues" evidence="1">
    <location>
        <begin position="909"/>
        <end position="930"/>
    </location>
</feature>
<dbReference type="CDD" id="cd04401">
    <property type="entry name" value="RhoGAP_fMSB1"/>
    <property type="match status" value="1"/>
</dbReference>
<feature type="region of interest" description="Disordered" evidence="1">
    <location>
        <begin position="669"/>
        <end position="766"/>
    </location>
</feature>
<feature type="region of interest" description="Disordered" evidence="1">
    <location>
        <begin position="549"/>
        <end position="571"/>
    </location>
</feature>
<feature type="compositionally biased region" description="Basic and acidic residues" evidence="1">
    <location>
        <begin position="945"/>
        <end position="958"/>
    </location>
</feature>
<feature type="region of interest" description="Disordered" evidence="1">
    <location>
        <begin position="593"/>
        <end position="634"/>
    </location>
</feature>
<feature type="compositionally biased region" description="Acidic residues" evidence="1">
    <location>
        <begin position="1062"/>
        <end position="1071"/>
    </location>
</feature>
<feature type="region of interest" description="Disordered" evidence="1">
    <location>
        <begin position="382"/>
        <end position="410"/>
    </location>
</feature>
<feature type="compositionally biased region" description="Basic and acidic residues" evidence="1">
    <location>
        <begin position="1048"/>
        <end position="1061"/>
    </location>
</feature>
<dbReference type="Pfam" id="PF08101">
    <property type="entry name" value="Msb1-Mug8_dom"/>
    <property type="match status" value="1"/>
</dbReference>
<accession>A0ABR4A889</accession>
<feature type="compositionally biased region" description="Basic residues" evidence="1">
    <location>
        <begin position="549"/>
        <end position="561"/>
    </location>
</feature>
<feature type="region of interest" description="Disordered" evidence="1">
    <location>
        <begin position="808"/>
        <end position="866"/>
    </location>
</feature>
<feature type="region of interest" description="Disordered" evidence="1">
    <location>
        <begin position="879"/>
        <end position="1075"/>
    </location>
</feature>
<keyword evidence="4" id="KW-1185">Reference proteome</keyword>
<sequence>MGFFSKAFKSKDKEGQGAVATPKSKKKNVHSNGTVPAPPPKPHWDDAWTRKEVEPEEIQELLRGCTHELKSRALDMPFLLLPFRPASDPSAARTFIRNFFSIEKGADLKGARLEQELILTEPMVLSSVMKWCWSRLAGGVVSWEAYELFRVGEQDSDMARDAFATFIPLSVESDARTKIIFDFFDLMAAIAAHGKTNGMGGRKLSRLAGWWAFEQVDMGNGFDGGYRSWSGAADATSHLFFAYLRSLSPDSIRGLNGISALPISLQNLVQETQYPPVHPPYETTSKVVMVVNSVSPTPFALLRRAKNFEYRDDDRVLQQFSNYEDPVQALTDECRRVLKSISSANQSSASTTKASTSLGDSSWSRFEDMGFGSLGDLDEDVDDSALGRKRNHPQGLRTAPHTKNNDLGRPTTPSWADFLSSGFVEDGSAPARTPLFLPPDKILPPIDIDRRGQSSQSHKRVLNESDLEPGELASINAIDLDDAFWWVWITSLAGDETFARKAVFGRCALIETNISGGTWLVVEEMVKGAAPEPESGAYIAEKKSRFTFGKKSKMSRTRSTGRKSEQHGIQPFIRENVTAPQSRTNIGPDQHARIQAAAAALQQKQRHQENGQAPTSSSPPRRGRQGDALSTKTNSVFTLQPVIMSEASPAMKWANDYDKKEIRAKYLGDNFAGKGGSNTDLATPRGYDAGREGSVTPQPRKAEAPKPDYGFPKQAFSREDSGVDTNRTLPALPAETPGEATMQVPAGPPPPVPAPPLPPQMPIAPPPPAPLPVDPYAYPTVGVAANAAQVPLPAITPVETPEKPLLEAEGEELEPTRTITNAQTNGVGPPESKRGGKKLKKQQGQGGFKGIFGKKKGPGLPAASAPVDSAAVAAARAAYTGPEMKPNYNVSHSLNRRLSGMGKRKTPPASMPSSPPIPDAVEPLPAPPAPFKEQYDSQASLSRVDSNEQRHADTEFKAFDNGPLDQPAFVPEDSPRPSFVPDESAEATSRLTTPDRGPHYDPPMGRGEYEPSISSEERPRTPSPPGDRWAQIRKNAAERAATAGRSSGDQKPRQSQDKITEDGEESTGEETIESRVARIKARVAELTGNMQAEPGRA</sequence>
<evidence type="ECO:0000313" key="3">
    <source>
        <dbReference type="EMBL" id="KAL2041310.1"/>
    </source>
</evidence>
<protein>
    <recommendedName>
        <fullName evidence="2">Meiotically up-regulated protein Msb1/Mug8 domain-containing protein</fullName>
    </recommendedName>
</protein>
<dbReference type="EMBL" id="JBEFKJ010000017">
    <property type="protein sequence ID" value="KAL2041310.1"/>
    <property type="molecule type" value="Genomic_DNA"/>
</dbReference>
<comment type="caution">
    <text evidence="3">The sequence shown here is derived from an EMBL/GenBank/DDBJ whole genome shotgun (WGS) entry which is preliminary data.</text>
</comment>
<dbReference type="PANTHER" id="PTHR28093:SF1">
    <property type="entry name" value="MORPHOGENESIS-RELATED PROTEIN MSB1"/>
    <property type="match status" value="1"/>
</dbReference>
<dbReference type="InterPro" id="IPR012965">
    <property type="entry name" value="Msb1/Mug8_dom"/>
</dbReference>
<feature type="compositionally biased region" description="Low complexity" evidence="1">
    <location>
        <begin position="593"/>
        <end position="603"/>
    </location>
</feature>
<gene>
    <name evidence="3" type="ORF">N7G274_005692</name>
</gene>
<name>A0ABR4A889_9LECA</name>
<proteinExistence type="predicted"/>
<feature type="domain" description="Meiotically up-regulated protein Msb1/Mug8" evidence="2">
    <location>
        <begin position="52"/>
        <end position="525"/>
    </location>
</feature>
<evidence type="ECO:0000256" key="1">
    <source>
        <dbReference type="SAM" id="MobiDB-lite"/>
    </source>
</evidence>
<evidence type="ECO:0000259" key="2">
    <source>
        <dbReference type="Pfam" id="PF08101"/>
    </source>
</evidence>
<dbReference type="InterPro" id="IPR037508">
    <property type="entry name" value="Msb1/Mug8"/>
</dbReference>
<dbReference type="Proteomes" id="UP001590950">
    <property type="component" value="Unassembled WGS sequence"/>
</dbReference>
<evidence type="ECO:0000313" key="4">
    <source>
        <dbReference type="Proteomes" id="UP001590950"/>
    </source>
</evidence>
<dbReference type="PANTHER" id="PTHR28093">
    <property type="entry name" value="MORPHOGENESIS-RELATED PROTEIN MSB1"/>
    <property type="match status" value="1"/>
</dbReference>
<reference evidence="3 4" key="1">
    <citation type="submission" date="2024-09" db="EMBL/GenBank/DDBJ databases">
        <title>Rethinking Asexuality: The Enigmatic Case of Functional Sexual Genes in Lepraria (Stereocaulaceae).</title>
        <authorList>
            <person name="Doellman M."/>
            <person name="Sun Y."/>
            <person name="Barcenas-Pena A."/>
            <person name="Lumbsch H.T."/>
            <person name="Grewe F."/>
        </authorList>
    </citation>
    <scope>NUCLEOTIDE SEQUENCE [LARGE SCALE GENOMIC DNA]</scope>
    <source>
        <strain evidence="3 4">Mercado 3170</strain>
    </source>
</reference>
<feature type="compositionally biased region" description="Pro residues" evidence="1">
    <location>
        <begin position="746"/>
        <end position="766"/>
    </location>
</feature>